<keyword evidence="2" id="KW-1003">Cell membrane</keyword>
<comment type="caution">
    <text evidence="13">The sequence shown here is derived from an EMBL/GenBank/DDBJ whole genome shotgun (WGS) entry which is preliminary data.</text>
</comment>
<evidence type="ECO:0000256" key="8">
    <source>
        <dbReference type="ARBA" id="ARBA00029829"/>
    </source>
</evidence>
<evidence type="ECO:0000259" key="11">
    <source>
        <dbReference type="Pfam" id="PF10099"/>
    </source>
</evidence>
<dbReference type="InterPro" id="IPR041916">
    <property type="entry name" value="Anti_sigma_zinc_sf"/>
</dbReference>
<keyword evidence="7" id="KW-0804">Transcription</keyword>
<keyword evidence="5" id="KW-0805">Transcription regulation</keyword>
<evidence type="ECO:0000256" key="7">
    <source>
        <dbReference type="ARBA" id="ARBA00023163"/>
    </source>
</evidence>
<feature type="domain" description="Anti-sigma-K factor RskA N-terminal" evidence="12">
    <location>
        <begin position="13"/>
        <end position="60"/>
    </location>
</feature>
<comment type="subcellular location">
    <subcellularLocation>
        <location evidence="1">Cell membrane</location>
        <topology evidence="1">Single-pass membrane protein</topology>
    </subcellularLocation>
</comment>
<protein>
    <recommendedName>
        <fullName evidence="9">Regulator of SigK</fullName>
    </recommendedName>
    <alternativeName>
        <fullName evidence="8">Sigma-K anti-sigma factor RskA</fullName>
    </alternativeName>
</protein>
<feature type="domain" description="Anti-sigma K factor RskA C-terminal" evidence="11">
    <location>
        <begin position="113"/>
        <end position="251"/>
    </location>
</feature>
<evidence type="ECO:0000256" key="9">
    <source>
        <dbReference type="ARBA" id="ARBA00030803"/>
    </source>
</evidence>
<reference evidence="14" key="1">
    <citation type="journal article" date="2019" name="Int. J. Syst. Evol. Microbiol.">
        <title>The Global Catalogue of Microorganisms (GCM) 10K type strain sequencing project: providing services to taxonomists for standard genome sequencing and annotation.</title>
        <authorList>
            <consortium name="The Broad Institute Genomics Platform"/>
            <consortium name="The Broad Institute Genome Sequencing Center for Infectious Disease"/>
            <person name="Wu L."/>
            <person name="Ma J."/>
        </authorList>
    </citation>
    <scope>NUCLEOTIDE SEQUENCE [LARGE SCALE GENOMIC DNA]</scope>
    <source>
        <strain evidence="14">CCUG 54520</strain>
    </source>
</reference>
<proteinExistence type="predicted"/>
<name>A0ABV9FQD6_9NOCA</name>
<feature type="transmembrane region" description="Helical" evidence="10">
    <location>
        <begin position="109"/>
        <end position="130"/>
    </location>
</feature>
<accession>A0ABV9FQD6</accession>
<keyword evidence="4 10" id="KW-1133">Transmembrane helix</keyword>
<evidence type="ECO:0000256" key="6">
    <source>
        <dbReference type="ARBA" id="ARBA00023136"/>
    </source>
</evidence>
<keyword evidence="14" id="KW-1185">Reference proteome</keyword>
<dbReference type="Proteomes" id="UP001595914">
    <property type="component" value="Unassembled WGS sequence"/>
</dbReference>
<dbReference type="Pfam" id="PF22618">
    <property type="entry name" value="RskA_N"/>
    <property type="match status" value="1"/>
</dbReference>
<dbReference type="InterPro" id="IPR053877">
    <property type="entry name" value="RskA_N"/>
</dbReference>
<evidence type="ECO:0000256" key="5">
    <source>
        <dbReference type="ARBA" id="ARBA00023015"/>
    </source>
</evidence>
<organism evidence="13 14">
    <name type="scientific">Rhodococcus kronopolitis</name>
    <dbReference type="NCBI Taxonomy" id="1460226"/>
    <lineage>
        <taxon>Bacteria</taxon>
        <taxon>Bacillati</taxon>
        <taxon>Actinomycetota</taxon>
        <taxon>Actinomycetes</taxon>
        <taxon>Mycobacteriales</taxon>
        <taxon>Nocardiaceae</taxon>
        <taxon>Rhodococcus</taxon>
    </lineage>
</organism>
<dbReference type="InterPro" id="IPR051474">
    <property type="entry name" value="Anti-sigma-K/W_factor"/>
</dbReference>
<evidence type="ECO:0000256" key="4">
    <source>
        <dbReference type="ARBA" id="ARBA00022989"/>
    </source>
</evidence>
<dbReference type="InterPro" id="IPR018764">
    <property type="entry name" value="RskA_C"/>
</dbReference>
<evidence type="ECO:0000313" key="14">
    <source>
        <dbReference type="Proteomes" id="UP001595914"/>
    </source>
</evidence>
<evidence type="ECO:0000256" key="10">
    <source>
        <dbReference type="SAM" id="Phobius"/>
    </source>
</evidence>
<evidence type="ECO:0000313" key="13">
    <source>
        <dbReference type="EMBL" id="MFC4604083.1"/>
    </source>
</evidence>
<evidence type="ECO:0000256" key="1">
    <source>
        <dbReference type="ARBA" id="ARBA00004162"/>
    </source>
</evidence>
<dbReference type="Pfam" id="PF10099">
    <property type="entry name" value="RskA_C"/>
    <property type="match status" value="1"/>
</dbReference>
<dbReference type="PANTHER" id="PTHR37461">
    <property type="entry name" value="ANTI-SIGMA-K FACTOR RSKA"/>
    <property type="match status" value="1"/>
</dbReference>
<sequence length="257" mass="26187">MPETTTPPGGDGLLELAYVYALGAVSDSERREIAVRLAATDPDTSAQFMRIVREVRETTARMSVLDATTPPSDLRARILAAVDEDGATVDGGGVVTDLDARRAARRRRWTRVIAAAAAVVVIGVGGAVAVNQLSGNQPAPPSVAQVMSEPNTLSASAEVAGGSVSVTASRQLDAAVVSMESVPPPPAGQVYQMWLMPADGATESARSAGTMSADTMPPPSGEVITGLGDAQTVAITVEPGTGSALPTSDPIVKLSLA</sequence>
<keyword evidence="3 10" id="KW-0812">Transmembrane</keyword>
<evidence type="ECO:0000259" key="12">
    <source>
        <dbReference type="Pfam" id="PF22618"/>
    </source>
</evidence>
<keyword evidence="6 10" id="KW-0472">Membrane</keyword>
<dbReference type="RefSeq" id="WP_378416609.1">
    <property type="nucleotide sequence ID" value="NZ_JBHSFO010000004.1"/>
</dbReference>
<evidence type="ECO:0000256" key="3">
    <source>
        <dbReference type="ARBA" id="ARBA00022692"/>
    </source>
</evidence>
<dbReference type="EMBL" id="JBHSFO010000004">
    <property type="protein sequence ID" value="MFC4604083.1"/>
    <property type="molecule type" value="Genomic_DNA"/>
</dbReference>
<dbReference type="PANTHER" id="PTHR37461:SF1">
    <property type="entry name" value="ANTI-SIGMA-K FACTOR RSKA"/>
    <property type="match status" value="1"/>
</dbReference>
<dbReference type="Gene3D" id="1.10.10.1320">
    <property type="entry name" value="Anti-sigma factor, zinc-finger domain"/>
    <property type="match status" value="1"/>
</dbReference>
<evidence type="ECO:0000256" key="2">
    <source>
        <dbReference type="ARBA" id="ARBA00022475"/>
    </source>
</evidence>
<gene>
    <name evidence="13" type="ORF">ACFO6S_10345</name>
</gene>